<dbReference type="PANTHER" id="PTHR10791">
    <property type="entry name" value="RAG1-ACTIVATING PROTEIN 1"/>
    <property type="match status" value="1"/>
</dbReference>
<keyword evidence="8 14" id="KW-0812">Transmembrane</keyword>
<evidence type="ECO:0000256" key="1">
    <source>
        <dbReference type="ARBA" id="ARBA00004651"/>
    </source>
</evidence>
<dbReference type="Pfam" id="PF03083">
    <property type="entry name" value="MtN3_slv"/>
    <property type="match status" value="2"/>
</dbReference>
<accession>A0A7S4W6D4</accession>
<evidence type="ECO:0000256" key="13">
    <source>
        <dbReference type="SAM" id="MobiDB-lite"/>
    </source>
</evidence>
<feature type="region of interest" description="Disordered" evidence="13">
    <location>
        <begin position="113"/>
        <end position="141"/>
    </location>
</feature>
<dbReference type="EMBL" id="HBNS01045452">
    <property type="protein sequence ID" value="CAE4645537.1"/>
    <property type="molecule type" value="Transcribed_RNA"/>
</dbReference>
<dbReference type="PANTHER" id="PTHR10791:SF30">
    <property type="entry name" value="SUGAR TRANSPORTER SWEET1"/>
    <property type="match status" value="1"/>
</dbReference>
<comment type="similarity">
    <text evidence="3">Belongs to the SWEET sugar transporter family.</text>
</comment>
<evidence type="ECO:0000256" key="4">
    <source>
        <dbReference type="ARBA" id="ARBA00021741"/>
    </source>
</evidence>
<dbReference type="Gene3D" id="1.20.1280.290">
    <property type="match status" value="2"/>
</dbReference>
<evidence type="ECO:0000256" key="12">
    <source>
        <dbReference type="ARBA" id="ARBA00023136"/>
    </source>
</evidence>
<dbReference type="FunFam" id="1.20.1280.290:FF:000004">
    <property type="entry name" value="Sugar transporter SWEET"/>
    <property type="match status" value="1"/>
</dbReference>
<evidence type="ECO:0000256" key="3">
    <source>
        <dbReference type="ARBA" id="ARBA00007809"/>
    </source>
</evidence>
<reference evidence="15" key="1">
    <citation type="submission" date="2021-01" db="EMBL/GenBank/DDBJ databases">
        <authorList>
            <person name="Corre E."/>
            <person name="Pelletier E."/>
            <person name="Niang G."/>
            <person name="Scheremetjew M."/>
            <person name="Finn R."/>
            <person name="Kale V."/>
            <person name="Holt S."/>
            <person name="Cochrane G."/>
            <person name="Meng A."/>
            <person name="Brown T."/>
            <person name="Cohen L."/>
        </authorList>
    </citation>
    <scope>NUCLEOTIDE SEQUENCE</scope>
    <source>
        <strain evidence="15">GSO104</strain>
    </source>
</reference>
<dbReference type="InterPro" id="IPR004316">
    <property type="entry name" value="SWEET_rpt"/>
</dbReference>
<evidence type="ECO:0000313" key="15">
    <source>
        <dbReference type="EMBL" id="CAE4645537.1"/>
    </source>
</evidence>
<evidence type="ECO:0000256" key="8">
    <source>
        <dbReference type="ARBA" id="ARBA00022692"/>
    </source>
</evidence>
<evidence type="ECO:0000256" key="14">
    <source>
        <dbReference type="SAM" id="Phobius"/>
    </source>
</evidence>
<feature type="transmembrane region" description="Helical" evidence="14">
    <location>
        <begin position="158"/>
        <end position="176"/>
    </location>
</feature>
<dbReference type="GO" id="GO:0051119">
    <property type="term" value="F:sugar transmembrane transporter activity"/>
    <property type="evidence" value="ECO:0007669"/>
    <property type="project" value="InterPro"/>
</dbReference>
<gene>
    <name evidence="15" type="ORF">DBRI00130_LOCUS35163</name>
</gene>
<proteinExistence type="inferred from homology"/>
<feature type="transmembrane region" description="Helical" evidence="14">
    <location>
        <begin position="247"/>
        <end position="268"/>
    </location>
</feature>
<dbReference type="AlphaFoldDB" id="A0A7S4W6D4"/>
<feature type="transmembrane region" description="Helical" evidence="14">
    <location>
        <begin position="188"/>
        <end position="212"/>
    </location>
</feature>
<keyword evidence="10 14" id="KW-1133">Transmembrane helix</keyword>
<evidence type="ECO:0000256" key="7">
    <source>
        <dbReference type="ARBA" id="ARBA00022597"/>
    </source>
</evidence>
<keyword evidence="11" id="KW-0333">Golgi apparatus</keyword>
<dbReference type="GO" id="GO:0005886">
    <property type="term" value="C:plasma membrane"/>
    <property type="evidence" value="ECO:0007669"/>
    <property type="project" value="UniProtKB-SubCell"/>
</dbReference>
<keyword evidence="6" id="KW-1003">Cell membrane</keyword>
<evidence type="ECO:0000256" key="9">
    <source>
        <dbReference type="ARBA" id="ARBA00022737"/>
    </source>
</evidence>
<name>A0A7S4W6D4_9STRA</name>
<dbReference type="GO" id="GO:0000139">
    <property type="term" value="C:Golgi membrane"/>
    <property type="evidence" value="ECO:0007669"/>
    <property type="project" value="UniProtKB-SubCell"/>
</dbReference>
<protein>
    <recommendedName>
        <fullName evidence="4">Sugar transporter SWEET1</fullName>
    </recommendedName>
</protein>
<sequence length="318" mass="34467">MVSAGDIILKYVFPTLGAIVATATFSAPVQSLRVALARGSLDGLNTFPWAFMTANTLGWIAYSFVEFNLFVFFANAPGFLISIWLNSGAIKLQYLEQIRPVLVGNVEMTQSNGNNANEVESSGMSNEESPSQNGQNRFGGFGGGNAGQPPPFCAQDKIWLLVVIAWVGLLSFIGLRSTPLDHKTQRDIVGIGANVSLVIFFAAPLSTIATVIKTRDSSTIHIPTMIMNTFNCVFWFSYALAVSDPFIAVPNGLGLLFGAIQIFLYLIFPRRSGLQQIASREPLDELILNEDNISVGSDGSVGTELKRRSSMIEDKSII</sequence>
<feature type="compositionally biased region" description="Polar residues" evidence="13">
    <location>
        <begin position="113"/>
        <end position="131"/>
    </location>
</feature>
<comment type="subcellular location">
    <subcellularLocation>
        <location evidence="1">Cell membrane</location>
        <topology evidence="1">Multi-pass membrane protein</topology>
    </subcellularLocation>
    <subcellularLocation>
        <location evidence="2">Golgi apparatus membrane</location>
        <topology evidence="2">Multi-pass membrane protein</topology>
    </subcellularLocation>
</comment>
<keyword evidence="12 14" id="KW-0472">Membrane</keyword>
<keyword evidence="7" id="KW-0762">Sugar transport</keyword>
<evidence type="ECO:0000256" key="11">
    <source>
        <dbReference type="ARBA" id="ARBA00023034"/>
    </source>
</evidence>
<feature type="transmembrane region" description="Helical" evidence="14">
    <location>
        <begin position="224"/>
        <end position="241"/>
    </location>
</feature>
<feature type="transmembrane region" description="Helical" evidence="14">
    <location>
        <begin position="7"/>
        <end position="27"/>
    </location>
</feature>
<dbReference type="InterPro" id="IPR047664">
    <property type="entry name" value="SWEET"/>
</dbReference>
<evidence type="ECO:0000256" key="10">
    <source>
        <dbReference type="ARBA" id="ARBA00022989"/>
    </source>
</evidence>
<keyword evidence="5" id="KW-0813">Transport</keyword>
<evidence type="ECO:0000256" key="2">
    <source>
        <dbReference type="ARBA" id="ARBA00004653"/>
    </source>
</evidence>
<evidence type="ECO:0000256" key="6">
    <source>
        <dbReference type="ARBA" id="ARBA00022475"/>
    </source>
</evidence>
<evidence type="ECO:0000256" key="5">
    <source>
        <dbReference type="ARBA" id="ARBA00022448"/>
    </source>
</evidence>
<organism evidence="15">
    <name type="scientific">Ditylum brightwellii</name>
    <dbReference type="NCBI Taxonomy" id="49249"/>
    <lineage>
        <taxon>Eukaryota</taxon>
        <taxon>Sar</taxon>
        <taxon>Stramenopiles</taxon>
        <taxon>Ochrophyta</taxon>
        <taxon>Bacillariophyta</taxon>
        <taxon>Mediophyceae</taxon>
        <taxon>Lithodesmiophycidae</taxon>
        <taxon>Lithodesmiales</taxon>
        <taxon>Lithodesmiaceae</taxon>
        <taxon>Ditylum</taxon>
    </lineage>
</organism>
<feature type="transmembrane region" description="Helical" evidence="14">
    <location>
        <begin position="59"/>
        <end position="85"/>
    </location>
</feature>
<keyword evidence="9" id="KW-0677">Repeat</keyword>